<dbReference type="Pfam" id="PF13947">
    <property type="entry name" value="GUB_WAK_bind"/>
    <property type="match status" value="2"/>
</dbReference>
<evidence type="ECO:0000259" key="8">
    <source>
        <dbReference type="Pfam" id="PF14380"/>
    </source>
</evidence>
<evidence type="ECO:0000256" key="6">
    <source>
        <dbReference type="ARBA" id="ARBA00048679"/>
    </source>
</evidence>
<feature type="domain" description="Wall-associated receptor kinase C-terminal" evidence="8">
    <location>
        <begin position="392"/>
        <end position="477"/>
    </location>
</feature>
<dbReference type="PANTHER" id="PTHR33138:SF27">
    <property type="entry name" value="WALL-ASSOCIATED RECEPTOR KINASE C-TERMINAL DOMAIN-CONTAINING PROTEIN"/>
    <property type="match status" value="1"/>
</dbReference>
<feature type="domain" description="Wall-associated receptor kinase C-terminal" evidence="8">
    <location>
        <begin position="174"/>
        <end position="250"/>
    </location>
</feature>
<keyword evidence="10" id="KW-1185">Reference proteome</keyword>
<evidence type="ECO:0000256" key="3">
    <source>
        <dbReference type="ARBA" id="ARBA00022729"/>
    </source>
</evidence>
<dbReference type="PANTHER" id="PTHR33138">
    <property type="entry name" value="OS01G0690200 PROTEIN"/>
    <property type="match status" value="1"/>
</dbReference>
<dbReference type="InterPro" id="IPR025287">
    <property type="entry name" value="WAK_GUB"/>
</dbReference>
<evidence type="ECO:0000313" key="9">
    <source>
        <dbReference type="EMBL" id="KAB1205598.1"/>
    </source>
</evidence>
<keyword evidence="3" id="KW-0732">Signal</keyword>
<accession>A0A6A1V0N2</accession>
<evidence type="ECO:0000259" key="7">
    <source>
        <dbReference type="Pfam" id="PF13947"/>
    </source>
</evidence>
<dbReference type="EC" id="2.7.11.1" evidence="2"/>
<evidence type="ECO:0000256" key="2">
    <source>
        <dbReference type="ARBA" id="ARBA00012513"/>
    </source>
</evidence>
<sequence>MEQAKFLPGHLSPIYPLINLCFLLFSVLARESFGVDDPYFQACSVPDTCGDGQNISYPFYIPGNRKPYCGYPGFELSCNNNSQPTINISNTAYIVQKIFYRNQTLRVSNSAFSNTTIDCIPLTRNVSLPGVRFDLAPNQTRLFLLYNCNSSLLEHPSEFYRGCYEEKETRSVLALSEGDPKLRNASQACRSAVVAPVESYGANGDEIRGLLRRGFLLKWKATSCSICEQSGGFCGFNATTYNFRCLCPDRPHVWHCRPASVWSENSGYESCPPGNCGTGPNISYPFYVFGTGEDNCGLPGFGIGCNQSKPIYETSTGQYVIRDIFYENQTFRLVNGEFADGSCFARLHNFTFDRSSLQFTRNHADLLFFYHCNASFSIGYEKSVVACASNATLRSFVVLVNDVRHFNESTSDCEAFVAAPVELEGGYCNQTIGNVDYRKLLKNGFTLEWSGFDCVACQRSGGRCGYEKGDNVCYCHDRIHHSSCHEAPKLVHTRGIARFLEDVKKLRKTSNPSTFQSFLFSPIALQARETCNLQRIQSGTTPASRQRYKVQGQNPFTLKQPVF</sequence>
<dbReference type="GO" id="GO:0004674">
    <property type="term" value="F:protein serine/threonine kinase activity"/>
    <property type="evidence" value="ECO:0007669"/>
    <property type="project" value="UniProtKB-EC"/>
</dbReference>
<feature type="domain" description="Wall-associated receptor kinase galacturonan-binding" evidence="7">
    <location>
        <begin position="271"/>
        <end position="334"/>
    </location>
</feature>
<dbReference type="Proteomes" id="UP000516437">
    <property type="component" value="Chromosome 7"/>
</dbReference>
<organism evidence="9 10">
    <name type="scientific">Morella rubra</name>
    <name type="common">Chinese bayberry</name>
    <dbReference type="NCBI Taxonomy" id="262757"/>
    <lineage>
        <taxon>Eukaryota</taxon>
        <taxon>Viridiplantae</taxon>
        <taxon>Streptophyta</taxon>
        <taxon>Embryophyta</taxon>
        <taxon>Tracheophyta</taxon>
        <taxon>Spermatophyta</taxon>
        <taxon>Magnoliopsida</taxon>
        <taxon>eudicotyledons</taxon>
        <taxon>Gunneridae</taxon>
        <taxon>Pentapetalae</taxon>
        <taxon>rosids</taxon>
        <taxon>fabids</taxon>
        <taxon>Fagales</taxon>
        <taxon>Myricaceae</taxon>
        <taxon>Morella</taxon>
    </lineage>
</organism>
<protein>
    <recommendedName>
        <fullName evidence="2">non-specific serine/threonine protein kinase</fullName>
        <ecNumber evidence="2">2.7.11.1</ecNumber>
    </recommendedName>
</protein>
<dbReference type="InterPro" id="IPR032872">
    <property type="entry name" value="WAK_assoc_C"/>
</dbReference>
<dbReference type="OrthoDB" id="657943at2759"/>
<dbReference type="Pfam" id="PF14380">
    <property type="entry name" value="WAK_assoc"/>
    <property type="match status" value="2"/>
</dbReference>
<dbReference type="AlphaFoldDB" id="A0A6A1V0N2"/>
<evidence type="ECO:0000256" key="4">
    <source>
        <dbReference type="ARBA" id="ARBA00023180"/>
    </source>
</evidence>
<reference evidence="9 10" key="1">
    <citation type="journal article" date="2019" name="Plant Biotechnol. J.">
        <title>The red bayberry genome and genetic basis of sex determination.</title>
        <authorList>
            <person name="Jia H.M."/>
            <person name="Jia H.J."/>
            <person name="Cai Q.L."/>
            <person name="Wang Y."/>
            <person name="Zhao H.B."/>
            <person name="Yang W.F."/>
            <person name="Wang G.Y."/>
            <person name="Li Y.H."/>
            <person name="Zhan D.L."/>
            <person name="Shen Y.T."/>
            <person name="Niu Q.F."/>
            <person name="Chang L."/>
            <person name="Qiu J."/>
            <person name="Zhao L."/>
            <person name="Xie H.B."/>
            <person name="Fu W.Y."/>
            <person name="Jin J."/>
            <person name="Li X.W."/>
            <person name="Jiao Y."/>
            <person name="Zhou C.C."/>
            <person name="Tu T."/>
            <person name="Chai C.Y."/>
            <person name="Gao J.L."/>
            <person name="Fan L.J."/>
            <person name="van de Weg E."/>
            <person name="Wang J.Y."/>
            <person name="Gao Z.S."/>
        </authorList>
    </citation>
    <scope>NUCLEOTIDE SEQUENCE [LARGE SCALE GENOMIC DNA]</scope>
    <source>
        <tissue evidence="9">Leaves</tissue>
    </source>
</reference>
<dbReference type="EMBL" id="RXIC02000025">
    <property type="protein sequence ID" value="KAB1205598.1"/>
    <property type="molecule type" value="Genomic_DNA"/>
</dbReference>
<feature type="domain" description="Wall-associated receptor kinase galacturonan-binding" evidence="7">
    <location>
        <begin position="45"/>
        <end position="108"/>
    </location>
</feature>
<proteinExistence type="predicted"/>
<dbReference type="GO" id="GO:0030247">
    <property type="term" value="F:polysaccharide binding"/>
    <property type="evidence" value="ECO:0007669"/>
    <property type="project" value="InterPro"/>
</dbReference>
<comment type="catalytic activity">
    <reaction evidence="6">
        <text>L-seryl-[protein] + ATP = O-phospho-L-seryl-[protein] + ADP + H(+)</text>
        <dbReference type="Rhea" id="RHEA:17989"/>
        <dbReference type="Rhea" id="RHEA-COMP:9863"/>
        <dbReference type="Rhea" id="RHEA-COMP:11604"/>
        <dbReference type="ChEBI" id="CHEBI:15378"/>
        <dbReference type="ChEBI" id="CHEBI:29999"/>
        <dbReference type="ChEBI" id="CHEBI:30616"/>
        <dbReference type="ChEBI" id="CHEBI:83421"/>
        <dbReference type="ChEBI" id="CHEBI:456216"/>
        <dbReference type="EC" id="2.7.11.1"/>
    </reaction>
</comment>
<comment type="caution">
    <text evidence="9">The sequence shown here is derived from an EMBL/GenBank/DDBJ whole genome shotgun (WGS) entry which is preliminary data.</text>
</comment>
<comment type="catalytic activity">
    <reaction evidence="5">
        <text>L-threonyl-[protein] + ATP = O-phospho-L-threonyl-[protein] + ADP + H(+)</text>
        <dbReference type="Rhea" id="RHEA:46608"/>
        <dbReference type="Rhea" id="RHEA-COMP:11060"/>
        <dbReference type="Rhea" id="RHEA-COMP:11605"/>
        <dbReference type="ChEBI" id="CHEBI:15378"/>
        <dbReference type="ChEBI" id="CHEBI:30013"/>
        <dbReference type="ChEBI" id="CHEBI:30616"/>
        <dbReference type="ChEBI" id="CHEBI:61977"/>
        <dbReference type="ChEBI" id="CHEBI:456216"/>
        <dbReference type="EC" id="2.7.11.1"/>
    </reaction>
</comment>
<comment type="subcellular location">
    <subcellularLocation>
        <location evidence="1">Membrane</location>
        <topology evidence="1">Single-pass membrane protein</topology>
    </subcellularLocation>
</comment>
<gene>
    <name evidence="9" type="ORF">CJ030_MR7G017770</name>
</gene>
<evidence type="ECO:0000313" key="10">
    <source>
        <dbReference type="Proteomes" id="UP000516437"/>
    </source>
</evidence>
<keyword evidence="4" id="KW-0325">Glycoprotein</keyword>
<evidence type="ECO:0000256" key="5">
    <source>
        <dbReference type="ARBA" id="ARBA00047899"/>
    </source>
</evidence>
<name>A0A6A1V0N2_9ROSI</name>
<evidence type="ECO:0000256" key="1">
    <source>
        <dbReference type="ARBA" id="ARBA00004167"/>
    </source>
</evidence>
<dbReference type="GO" id="GO:0016020">
    <property type="term" value="C:membrane"/>
    <property type="evidence" value="ECO:0007669"/>
    <property type="project" value="UniProtKB-SubCell"/>
</dbReference>